<dbReference type="GO" id="GO:0008270">
    <property type="term" value="F:zinc ion binding"/>
    <property type="evidence" value="ECO:0007669"/>
    <property type="project" value="UniProtKB-KW"/>
</dbReference>
<dbReference type="FunCoup" id="B0D411">
    <property type="interactions" value="271"/>
</dbReference>
<evidence type="ECO:0000256" key="4">
    <source>
        <dbReference type="ARBA" id="ARBA00022771"/>
    </source>
</evidence>
<keyword evidence="4" id="KW-0863">Zinc-finger</keyword>
<dbReference type="Gene3D" id="2.130.10.10">
    <property type="entry name" value="YVTN repeat-like/Quinoprotein amine dehydrogenase"/>
    <property type="match status" value="1"/>
</dbReference>
<dbReference type="PROSITE" id="PS00678">
    <property type="entry name" value="WD_REPEATS_1"/>
    <property type="match status" value="1"/>
</dbReference>
<dbReference type="AlphaFoldDB" id="B0D411"/>
<feature type="repeat" description="WD" evidence="6">
    <location>
        <begin position="149"/>
        <end position="184"/>
    </location>
</feature>
<feature type="compositionally biased region" description="Low complexity" evidence="7">
    <location>
        <begin position="708"/>
        <end position="723"/>
    </location>
</feature>
<keyword evidence="1 6" id="KW-0853">WD repeat</keyword>
<keyword evidence="2" id="KW-0479">Metal-binding</keyword>
<dbReference type="SUPFAM" id="SSF50978">
    <property type="entry name" value="WD40 repeat-like"/>
    <property type="match status" value="1"/>
</dbReference>
<evidence type="ECO:0000256" key="2">
    <source>
        <dbReference type="ARBA" id="ARBA00022723"/>
    </source>
</evidence>
<dbReference type="OrthoDB" id="60955at2759"/>
<protein>
    <submittedName>
        <fullName evidence="8">Predicted protein</fullName>
    </submittedName>
</protein>
<feature type="compositionally biased region" description="Basic residues" evidence="7">
    <location>
        <begin position="818"/>
        <end position="836"/>
    </location>
</feature>
<feature type="compositionally biased region" description="Polar residues" evidence="7">
    <location>
        <begin position="614"/>
        <end position="629"/>
    </location>
</feature>
<feature type="compositionally biased region" description="Acidic residues" evidence="7">
    <location>
        <begin position="787"/>
        <end position="802"/>
    </location>
</feature>
<feature type="region of interest" description="Disordered" evidence="7">
    <location>
        <begin position="362"/>
        <end position="385"/>
    </location>
</feature>
<dbReference type="InterPro" id="IPR037590">
    <property type="entry name" value="WDR24"/>
</dbReference>
<feature type="region of interest" description="Disordered" evidence="7">
    <location>
        <begin position="474"/>
        <end position="501"/>
    </location>
</feature>
<dbReference type="GO" id="GO:0005829">
    <property type="term" value="C:cytosol"/>
    <property type="evidence" value="ECO:0007669"/>
    <property type="project" value="TreeGrafter"/>
</dbReference>
<dbReference type="InterPro" id="IPR036322">
    <property type="entry name" value="WD40_repeat_dom_sf"/>
</dbReference>
<evidence type="ECO:0000256" key="7">
    <source>
        <dbReference type="SAM" id="MobiDB-lite"/>
    </source>
</evidence>
<dbReference type="PANTHER" id="PTHR46200">
    <property type="entry name" value="GATOR COMPLEX PROTEIN WDR24"/>
    <property type="match status" value="1"/>
</dbReference>
<dbReference type="InterPro" id="IPR019775">
    <property type="entry name" value="WD40_repeat_CS"/>
</dbReference>
<dbReference type="GO" id="GO:1904263">
    <property type="term" value="P:positive regulation of TORC1 signaling"/>
    <property type="evidence" value="ECO:0007669"/>
    <property type="project" value="TreeGrafter"/>
</dbReference>
<feature type="region of interest" description="Disordered" evidence="7">
    <location>
        <begin position="701"/>
        <end position="845"/>
    </location>
</feature>
<accession>B0D411</accession>
<dbReference type="EMBL" id="DS547097">
    <property type="protein sequence ID" value="EDR10495.1"/>
    <property type="molecule type" value="Genomic_DNA"/>
</dbReference>
<dbReference type="InParanoid" id="B0D411"/>
<dbReference type="STRING" id="486041.B0D411"/>
<sequence length="1189" mass="129234">MASTLASVQKFNNPFDGYSDSRAHGYQGPTRRVRLTRVTPSGGGGAISKSEDGVRCAVTGKESLRILRVSDPSNTHNPDHKSAVGRGGHRIDASRNFWDNSGLKIDSASTDVAWGHGAFNNKILTSARNGELIMWDLNKSGVTKYERRTKDHIRSIHKLSVSHIIHHYCITGSADGDMRVWDLRDFSRSILRVHHPTSVRSLVFSPSLYQPLQAVVGLDNGSIYRWDLRMGQRGQLDRLPVAHGASVMSLDWCSSPQASVSTATPDITGNGLGWLVSAGLDKCVKVWDLSSPGSNTHIPQKPTYTLHPSFPVRRVLWRPGYECELALVSNIEYGAAEAQPSPSPASPPGTLASAGSSLGLDAMMRAGNDNDKEKPVAPDPTSTGDAVEIWDVRRGWIGKWSLTGTAGDGGVNDIAFGDSHALWAQHSAGSFSQIDLRDVTKPLDAVPRVAATWEATGTLAFVSDRKMRWEIPYDDLKPSQRGPGNEDLPGKALGDDPAQPTTQRLGAFAMETTAREVEVFTQLARGYIFAGEDRRSICIKNAQVRQLVARSAPGYLRLLKQVALEAGQERAVQVWLLMGAALSDYIPDVESTPTPRYKTKKGSVPPPISAPPVMSTSYTFPSSAATYKTSPGRRSVHSAEPAPRIPHRSPSASAPRKLTPSSSAASSPRHVSIGLPPMTPNKPSFFSRRESLDSGLALLRRPSLSTTPGHSASPSERSSSSLRHLGEGALSDSDSSPSEGGEETPSRALSGDEQPSNPTISPILHATRGIPTPSPLSIVVAQRQWPEDGEGGDRDDDEDEESSPSPGSTDTESEGSSRRRQTPSKSVKRNVVRLKSRNGSSTVASLAVPQRQLVHQDSHSSIRTVTAVETSFRDQEDTEGVKAEDTVMDLRKHKYEKSQAASDLMAEGEGKDELDEVDLSRVSERRIEIIHMEEKRFREMTWEALRDALEDFAVEGEVQLCAMLSVVAHQELRISNKRVTRFLDAYTEHLTRLRLYACAAYVRKFSQAEDLRNATLLETTIYTSCGKCKKAIVKPAGTCTVDKANRGGYSYCATCKSSCVTCSICRLPVRALLFQCSVCSHGGHQSCYHRYYIRQPMVELPRSFLPAVDFRGRTAQRNTPTNVEDDAESTISSVQSASSVIGTSLGMSPSFGMSPARSDLAVKLIGHLCAAGCGHYCWAANRITEGSDL</sequence>
<dbReference type="GO" id="GO:0005774">
    <property type="term" value="C:vacuolar membrane"/>
    <property type="evidence" value="ECO:0007669"/>
    <property type="project" value="TreeGrafter"/>
</dbReference>
<dbReference type="GO" id="GO:0016239">
    <property type="term" value="P:positive regulation of macroautophagy"/>
    <property type="evidence" value="ECO:0007669"/>
    <property type="project" value="TreeGrafter"/>
</dbReference>
<evidence type="ECO:0000313" key="8">
    <source>
        <dbReference type="EMBL" id="EDR10495.1"/>
    </source>
</evidence>
<keyword evidence="9" id="KW-1185">Reference proteome</keyword>
<dbReference type="PANTHER" id="PTHR46200:SF1">
    <property type="entry name" value="GATOR COMPLEX PROTEIN WDR24"/>
    <property type="match status" value="1"/>
</dbReference>
<name>B0D411_LACBS</name>
<keyword evidence="5" id="KW-0862">Zinc</keyword>
<dbReference type="SMART" id="SM00320">
    <property type="entry name" value="WD40"/>
    <property type="match status" value="4"/>
</dbReference>
<dbReference type="GO" id="GO:0061700">
    <property type="term" value="C:GATOR2 complex"/>
    <property type="evidence" value="ECO:0007669"/>
    <property type="project" value="TreeGrafter"/>
</dbReference>
<keyword evidence="3" id="KW-0677">Repeat</keyword>
<evidence type="ECO:0000256" key="5">
    <source>
        <dbReference type="ARBA" id="ARBA00022833"/>
    </source>
</evidence>
<dbReference type="RefSeq" id="XP_001878945.1">
    <property type="nucleotide sequence ID" value="XM_001878910.1"/>
</dbReference>
<evidence type="ECO:0000256" key="6">
    <source>
        <dbReference type="PROSITE-ProRule" id="PRU00221"/>
    </source>
</evidence>
<dbReference type="GeneID" id="6074635"/>
<gene>
    <name evidence="8" type="ORF">LACBIDRAFT_316950</name>
</gene>
<evidence type="ECO:0000313" key="9">
    <source>
        <dbReference type="Proteomes" id="UP000001194"/>
    </source>
</evidence>
<evidence type="ECO:0000256" key="3">
    <source>
        <dbReference type="ARBA" id="ARBA00022737"/>
    </source>
</evidence>
<feature type="region of interest" description="Disordered" evidence="7">
    <location>
        <begin position="337"/>
        <end position="356"/>
    </location>
</feature>
<dbReference type="PROSITE" id="PS50082">
    <property type="entry name" value="WD_REPEATS_2"/>
    <property type="match status" value="1"/>
</dbReference>
<dbReference type="InterPro" id="IPR001680">
    <property type="entry name" value="WD40_rpt"/>
</dbReference>
<dbReference type="InterPro" id="IPR015943">
    <property type="entry name" value="WD40/YVTN_repeat-like_dom_sf"/>
</dbReference>
<dbReference type="Proteomes" id="UP000001194">
    <property type="component" value="Unassembled WGS sequence"/>
</dbReference>
<reference evidence="8 9" key="1">
    <citation type="journal article" date="2008" name="Nature">
        <title>The genome of Laccaria bicolor provides insights into mycorrhizal symbiosis.</title>
        <authorList>
            <person name="Martin F."/>
            <person name="Aerts A."/>
            <person name="Ahren D."/>
            <person name="Brun A."/>
            <person name="Danchin E.G.J."/>
            <person name="Duchaussoy F."/>
            <person name="Gibon J."/>
            <person name="Kohler A."/>
            <person name="Lindquist E."/>
            <person name="Pereda V."/>
            <person name="Salamov A."/>
            <person name="Shapiro H.J."/>
            <person name="Wuyts J."/>
            <person name="Blaudez D."/>
            <person name="Buee M."/>
            <person name="Brokstein P."/>
            <person name="Canbaeck B."/>
            <person name="Cohen D."/>
            <person name="Courty P.E."/>
            <person name="Coutinho P.M."/>
            <person name="Delaruelle C."/>
            <person name="Detter J.C."/>
            <person name="Deveau A."/>
            <person name="DiFazio S."/>
            <person name="Duplessis S."/>
            <person name="Fraissinet-Tachet L."/>
            <person name="Lucic E."/>
            <person name="Frey-Klett P."/>
            <person name="Fourrey C."/>
            <person name="Feussner I."/>
            <person name="Gay G."/>
            <person name="Grimwood J."/>
            <person name="Hoegger P.J."/>
            <person name="Jain P."/>
            <person name="Kilaru S."/>
            <person name="Labbe J."/>
            <person name="Lin Y.C."/>
            <person name="Legue V."/>
            <person name="Le Tacon F."/>
            <person name="Marmeisse R."/>
            <person name="Melayah D."/>
            <person name="Montanini B."/>
            <person name="Muratet M."/>
            <person name="Nehls U."/>
            <person name="Niculita-Hirzel H."/>
            <person name="Oudot-Le Secq M.P."/>
            <person name="Peter M."/>
            <person name="Quesneville H."/>
            <person name="Rajashekar B."/>
            <person name="Reich M."/>
            <person name="Rouhier N."/>
            <person name="Schmutz J."/>
            <person name="Yin T."/>
            <person name="Chalot M."/>
            <person name="Henrissat B."/>
            <person name="Kuees U."/>
            <person name="Lucas S."/>
            <person name="Van de Peer Y."/>
            <person name="Podila G.K."/>
            <person name="Polle A."/>
            <person name="Pukkila P.J."/>
            <person name="Richardson P.M."/>
            <person name="Rouze P."/>
            <person name="Sanders I.R."/>
            <person name="Stajich J.E."/>
            <person name="Tunlid A."/>
            <person name="Tuskan G."/>
            <person name="Grigoriev I.V."/>
        </authorList>
    </citation>
    <scope>NUCLEOTIDE SEQUENCE [LARGE SCALE GENOMIC DNA]</scope>
    <source>
        <strain evidence="9">S238N-H82 / ATCC MYA-4686</strain>
    </source>
</reference>
<organism evidence="9">
    <name type="scientific">Laccaria bicolor (strain S238N-H82 / ATCC MYA-4686)</name>
    <name type="common">Bicoloured deceiver</name>
    <name type="synonym">Laccaria laccata var. bicolor</name>
    <dbReference type="NCBI Taxonomy" id="486041"/>
    <lineage>
        <taxon>Eukaryota</taxon>
        <taxon>Fungi</taxon>
        <taxon>Dikarya</taxon>
        <taxon>Basidiomycota</taxon>
        <taxon>Agaricomycotina</taxon>
        <taxon>Agaricomycetes</taxon>
        <taxon>Agaricomycetidae</taxon>
        <taxon>Agaricales</taxon>
        <taxon>Agaricineae</taxon>
        <taxon>Hydnangiaceae</taxon>
        <taxon>Laccaria</taxon>
    </lineage>
</organism>
<proteinExistence type="predicted"/>
<dbReference type="KEGG" id="lbc:LACBIDRAFT_316950"/>
<feature type="region of interest" description="Disordered" evidence="7">
    <location>
        <begin position="591"/>
        <end position="688"/>
    </location>
</feature>
<evidence type="ECO:0000256" key="1">
    <source>
        <dbReference type="ARBA" id="ARBA00022574"/>
    </source>
</evidence>
<dbReference type="HOGENOM" id="CLU_007954_0_0_1"/>